<dbReference type="STRING" id="927664.SAMN05421780_101560"/>
<gene>
    <name evidence="1" type="ORF">SAMN05421780_101560</name>
</gene>
<accession>A0A1I1E5S7</accession>
<keyword evidence="2" id="KW-1185">Reference proteome</keyword>
<organism evidence="1 2">
    <name type="scientific">Flexibacter flexilis DSM 6793</name>
    <dbReference type="NCBI Taxonomy" id="927664"/>
    <lineage>
        <taxon>Bacteria</taxon>
        <taxon>Pseudomonadati</taxon>
        <taxon>Bacteroidota</taxon>
        <taxon>Cytophagia</taxon>
        <taxon>Cytophagales</taxon>
        <taxon>Flexibacteraceae</taxon>
        <taxon>Flexibacter</taxon>
    </lineage>
</organism>
<dbReference type="Proteomes" id="UP000199514">
    <property type="component" value="Unassembled WGS sequence"/>
</dbReference>
<protein>
    <submittedName>
        <fullName evidence="1">Uncharacterized protein</fullName>
    </submittedName>
</protein>
<dbReference type="EMBL" id="FOLE01000001">
    <property type="protein sequence ID" value="SFB80598.1"/>
    <property type="molecule type" value="Genomic_DNA"/>
</dbReference>
<dbReference type="RefSeq" id="WP_091506911.1">
    <property type="nucleotide sequence ID" value="NZ_FOLE01000001.1"/>
</dbReference>
<reference evidence="1 2" key="1">
    <citation type="submission" date="2016-10" db="EMBL/GenBank/DDBJ databases">
        <authorList>
            <person name="de Groot N.N."/>
        </authorList>
    </citation>
    <scope>NUCLEOTIDE SEQUENCE [LARGE SCALE GENOMIC DNA]</scope>
    <source>
        <strain evidence="1 2">DSM 6793</strain>
    </source>
</reference>
<name>A0A1I1E5S7_9BACT</name>
<dbReference type="AlphaFoldDB" id="A0A1I1E5S7"/>
<sequence length="67" mass="7966">MLNPQPIIDVFTRNFDPEVAEQYIDEIVMHYTLVSLEAEKPIKSDLFEFLWLLRDAVKESQKPEQKE</sequence>
<proteinExistence type="predicted"/>
<evidence type="ECO:0000313" key="2">
    <source>
        <dbReference type="Proteomes" id="UP000199514"/>
    </source>
</evidence>
<evidence type="ECO:0000313" key="1">
    <source>
        <dbReference type="EMBL" id="SFB80598.1"/>
    </source>
</evidence>